<reference evidence="1" key="1">
    <citation type="journal article" date="2021" name="PeerJ">
        <title>Extensive microbial diversity within the chicken gut microbiome revealed by metagenomics and culture.</title>
        <authorList>
            <person name="Gilroy R."/>
            <person name="Ravi A."/>
            <person name="Getino M."/>
            <person name="Pursley I."/>
            <person name="Horton D.L."/>
            <person name="Alikhan N.F."/>
            <person name="Baker D."/>
            <person name="Gharbi K."/>
            <person name="Hall N."/>
            <person name="Watson M."/>
            <person name="Adriaenssens E.M."/>
            <person name="Foster-Nyarko E."/>
            <person name="Jarju S."/>
            <person name="Secka A."/>
            <person name="Antonio M."/>
            <person name="Oren A."/>
            <person name="Chaudhuri R.R."/>
            <person name="La Ragione R."/>
            <person name="Hildebrand F."/>
            <person name="Pallen M.J."/>
        </authorList>
    </citation>
    <scope>NUCLEOTIDE SEQUENCE</scope>
    <source>
        <strain evidence="1">CHK174-6876</strain>
    </source>
</reference>
<gene>
    <name evidence="1" type="ORF">K8V00_09870</name>
</gene>
<name>A0A921FBX8_9LACO</name>
<dbReference type="EMBL" id="DYXG01000095">
    <property type="protein sequence ID" value="HJE97917.1"/>
    <property type="molecule type" value="Genomic_DNA"/>
</dbReference>
<reference evidence="1" key="2">
    <citation type="submission" date="2021-09" db="EMBL/GenBank/DDBJ databases">
        <authorList>
            <person name="Gilroy R."/>
        </authorList>
    </citation>
    <scope>NUCLEOTIDE SEQUENCE</scope>
    <source>
        <strain evidence="1">CHK174-6876</strain>
    </source>
</reference>
<dbReference type="Proteomes" id="UP000707535">
    <property type="component" value="Unassembled WGS sequence"/>
</dbReference>
<comment type="caution">
    <text evidence="1">The sequence shown here is derived from an EMBL/GenBank/DDBJ whole genome shotgun (WGS) entry which is preliminary data.</text>
</comment>
<dbReference type="AlphaFoldDB" id="A0A921FBX8"/>
<evidence type="ECO:0000313" key="1">
    <source>
        <dbReference type="EMBL" id="HJE97917.1"/>
    </source>
</evidence>
<evidence type="ECO:0000313" key="2">
    <source>
        <dbReference type="Proteomes" id="UP000707535"/>
    </source>
</evidence>
<organism evidence="1 2">
    <name type="scientific">Ligilactobacillus acidipiscis</name>
    <dbReference type="NCBI Taxonomy" id="89059"/>
    <lineage>
        <taxon>Bacteria</taxon>
        <taxon>Bacillati</taxon>
        <taxon>Bacillota</taxon>
        <taxon>Bacilli</taxon>
        <taxon>Lactobacillales</taxon>
        <taxon>Lactobacillaceae</taxon>
        <taxon>Ligilactobacillus</taxon>
    </lineage>
</organism>
<sequence>MSKKIRPGQHVIKWNPRASTRVRSCAEPYEIKALYQEEEIDPIPGADGYNPFRIPRKKYDKDDIVS</sequence>
<accession>A0A921FBX8</accession>
<protein>
    <submittedName>
        <fullName evidence="1">Uncharacterized protein</fullName>
    </submittedName>
</protein>
<proteinExistence type="predicted"/>